<evidence type="ECO:0000256" key="2">
    <source>
        <dbReference type="ARBA" id="ARBA00023125"/>
    </source>
</evidence>
<proteinExistence type="predicted"/>
<dbReference type="Gene3D" id="1.10.10.60">
    <property type="entry name" value="Homeodomain-like"/>
    <property type="match status" value="1"/>
</dbReference>
<reference evidence="6 8" key="1">
    <citation type="submission" date="2016-10" db="EMBL/GenBank/DDBJ databases">
        <authorList>
            <person name="Varghese N."/>
            <person name="Submissions S."/>
        </authorList>
    </citation>
    <scope>NUCLEOTIDE SEQUENCE [LARGE SCALE GENOMIC DNA]</scope>
    <source>
        <strain evidence="6 8">GMCC 1.11211</strain>
    </source>
</reference>
<organism evidence="7 9">
    <name type="scientific">Cryobacterium levicorallinum</name>
    <dbReference type="NCBI Taxonomy" id="995038"/>
    <lineage>
        <taxon>Bacteria</taxon>
        <taxon>Bacillati</taxon>
        <taxon>Actinomycetota</taxon>
        <taxon>Actinomycetes</taxon>
        <taxon>Micrococcales</taxon>
        <taxon>Microbacteriaceae</taxon>
        <taxon>Cryobacterium</taxon>
    </lineage>
</organism>
<dbReference type="GO" id="GO:0003700">
    <property type="term" value="F:DNA-binding transcription factor activity"/>
    <property type="evidence" value="ECO:0007669"/>
    <property type="project" value="TreeGrafter"/>
</dbReference>
<dbReference type="SUPFAM" id="SSF46689">
    <property type="entry name" value="Homeodomain-like"/>
    <property type="match status" value="1"/>
</dbReference>
<evidence type="ECO:0000256" key="4">
    <source>
        <dbReference type="PROSITE-ProRule" id="PRU00335"/>
    </source>
</evidence>
<keyword evidence="1" id="KW-0805">Transcription regulation</keyword>
<evidence type="ECO:0000313" key="9">
    <source>
        <dbReference type="Proteomes" id="UP000297963"/>
    </source>
</evidence>
<dbReference type="AlphaFoldDB" id="A0A1I3EJP6"/>
<evidence type="ECO:0000313" key="6">
    <source>
        <dbReference type="EMBL" id="SFH99196.1"/>
    </source>
</evidence>
<dbReference type="PRINTS" id="PR00455">
    <property type="entry name" value="HTHTETR"/>
</dbReference>
<dbReference type="PANTHER" id="PTHR30055">
    <property type="entry name" value="HTH-TYPE TRANSCRIPTIONAL REGULATOR RUTR"/>
    <property type="match status" value="1"/>
</dbReference>
<comment type="caution">
    <text evidence="7">The sequence shown here is derived from an EMBL/GenBank/DDBJ whole genome shotgun (WGS) entry which is preliminary data.</text>
</comment>
<evidence type="ECO:0000259" key="5">
    <source>
        <dbReference type="PROSITE" id="PS50977"/>
    </source>
</evidence>
<dbReference type="InterPro" id="IPR041347">
    <property type="entry name" value="MftR_C"/>
</dbReference>
<keyword evidence="2 4" id="KW-0238">DNA-binding</keyword>
<dbReference type="PANTHER" id="PTHR30055:SF238">
    <property type="entry name" value="MYCOFACTOCIN BIOSYNTHESIS TRANSCRIPTIONAL REGULATOR MFTR-RELATED"/>
    <property type="match status" value="1"/>
</dbReference>
<dbReference type="Gene3D" id="1.10.357.10">
    <property type="entry name" value="Tetracycline Repressor, domain 2"/>
    <property type="match status" value="1"/>
</dbReference>
<dbReference type="PROSITE" id="PS50977">
    <property type="entry name" value="HTH_TETR_2"/>
    <property type="match status" value="1"/>
</dbReference>
<evidence type="ECO:0000256" key="1">
    <source>
        <dbReference type="ARBA" id="ARBA00023015"/>
    </source>
</evidence>
<dbReference type="Pfam" id="PF00440">
    <property type="entry name" value="TetR_N"/>
    <property type="match status" value="1"/>
</dbReference>
<keyword evidence="3" id="KW-0804">Transcription</keyword>
<dbReference type="InterPro" id="IPR050109">
    <property type="entry name" value="HTH-type_TetR-like_transc_reg"/>
</dbReference>
<dbReference type="STRING" id="995038.SAMN05216274_1277"/>
<gene>
    <name evidence="7" type="primary">mftR</name>
    <name evidence="7" type="ORF">E3O11_05040</name>
    <name evidence="6" type="ORF">SAMN05216274_1277</name>
</gene>
<dbReference type="EMBL" id="FOPW01000027">
    <property type="protein sequence ID" value="SFH99196.1"/>
    <property type="molecule type" value="Genomic_DNA"/>
</dbReference>
<dbReference type="InterPro" id="IPR023772">
    <property type="entry name" value="DNA-bd_HTH_TetR-type_CS"/>
</dbReference>
<dbReference type="InterPro" id="IPR009057">
    <property type="entry name" value="Homeodomain-like_sf"/>
</dbReference>
<dbReference type="Proteomes" id="UP000297963">
    <property type="component" value="Unassembled WGS sequence"/>
</dbReference>
<evidence type="ECO:0000313" key="7">
    <source>
        <dbReference type="EMBL" id="TFB86341.1"/>
    </source>
</evidence>
<feature type="DNA-binding region" description="H-T-H motif" evidence="4">
    <location>
        <begin position="38"/>
        <end position="57"/>
    </location>
</feature>
<evidence type="ECO:0000256" key="3">
    <source>
        <dbReference type="ARBA" id="ARBA00023163"/>
    </source>
</evidence>
<dbReference type="Pfam" id="PF17754">
    <property type="entry name" value="TetR_C_14"/>
    <property type="match status" value="1"/>
</dbReference>
<dbReference type="InterPro" id="IPR023851">
    <property type="entry name" value="Tscrpt_reg_TetR-type"/>
</dbReference>
<dbReference type="Proteomes" id="UP000199681">
    <property type="component" value="Unassembled WGS sequence"/>
</dbReference>
<dbReference type="EMBL" id="SOFE01000009">
    <property type="protein sequence ID" value="TFB86341.1"/>
    <property type="molecule type" value="Genomic_DNA"/>
</dbReference>
<name>A0A1I3EJP6_9MICO</name>
<dbReference type="InterPro" id="IPR001647">
    <property type="entry name" value="HTH_TetR"/>
</dbReference>
<sequence>MNECSVAPRMGRQPLTTRAALSHVALRLFLERGFDQTTVDDIATAAGIGRRTLFRYFPSKNDLPWGDFDAELARMRAFLAATDTTVSLVDALARAVVEFNRFPSEEVPFHRERMNLLLNVPALVAHSTLRYAEWRFVVSDFAAGRLGVAVDAIEPTVIGWVFLGASLAAYEQWLRTDGSNLIELLESALLLLKEGFTSGELPTVEPGGRA</sequence>
<keyword evidence="8" id="KW-1185">Reference proteome</keyword>
<dbReference type="PROSITE" id="PS01081">
    <property type="entry name" value="HTH_TETR_1"/>
    <property type="match status" value="1"/>
</dbReference>
<protein>
    <submittedName>
        <fullName evidence="7">Mycofactocin system transcriptional regulator</fullName>
    </submittedName>
    <submittedName>
        <fullName evidence="6">Transcriptional regulator, TetR family</fullName>
    </submittedName>
</protein>
<feature type="domain" description="HTH tetR-type" evidence="5">
    <location>
        <begin position="15"/>
        <end position="75"/>
    </location>
</feature>
<dbReference type="GO" id="GO:0000976">
    <property type="term" value="F:transcription cis-regulatory region binding"/>
    <property type="evidence" value="ECO:0007669"/>
    <property type="project" value="TreeGrafter"/>
</dbReference>
<accession>A0A1I3EJP6</accession>
<dbReference type="NCBIfam" id="TIGR03968">
    <property type="entry name" value="mycofact_TetR"/>
    <property type="match status" value="1"/>
</dbReference>
<evidence type="ECO:0000313" key="8">
    <source>
        <dbReference type="Proteomes" id="UP000199681"/>
    </source>
</evidence>
<reference evidence="7 9" key="2">
    <citation type="submission" date="2019-03" db="EMBL/GenBank/DDBJ databases">
        <title>Genomics of glacier-inhabiting Cryobacterium strains.</title>
        <authorList>
            <person name="Liu Q."/>
            <person name="Xin Y.-H."/>
        </authorList>
    </citation>
    <scope>NUCLEOTIDE SEQUENCE [LARGE SCALE GENOMIC DNA]</scope>
    <source>
        <strain evidence="7 9">Hh34</strain>
    </source>
</reference>